<dbReference type="Proteomes" id="UP000051491">
    <property type="component" value="Unassembled WGS sequence"/>
</dbReference>
<sequence>MNKLNYQANFGDFDVYVDEDNACALKKYHPRVAEVGEAYTLSGQDMKTLLFECQKINELEDQTEKKEHCEFVEREILV</sequence>
<organism evidence="1 3">
    <name type="scientific">Ligilactobacillus acidipiscis</name>
    <dbReference type="NCBI Taxonomy" id="89059"/>
    <lineage>
        <taxon>Bacteria</taxon>
        <taxon>Bacillati</taxon>
        <taxon>Bacillota</taxon>
        <taxon>Bacilli</taxon>
        <taxon>Lactobacillales</taxon>
        <taxon>Lactobacillaceae</taxon>
        <taxon>Ligilactobacillus</taxon>
    </lineage>
</organism>
<dbReference type="GeneID" id="95349108"/>
<evidence type="ECO:0000313" key="4">
    <source>
        <dbReference type="Proteomes" id="UP000190935"/>
    </source>
</evidence>
<evidence type="ECO:0000313" key="3">
    <source>
        <dbReference type="Proteomes" id="UP000051491"/>
    </source>
</evidence>
<accession>A0A0R2K7V0</accession>
<dbReference type="PATRIC" id="fig|89059.3.peg.898"/>
<dbReference type="RefSeq" id="WP_010496281.1">
    <property type="nucleotide sequence ID" value="NZ_JBHUGU010000002.1"/>
</dbReference>
<dbReference type="EMBL" id="JQBK01000020">
    <property type="protein sequence ID" value="KRN85616.1"/>
    <property type="molecule type" value="Genomic_DNA"/>
</dbReference>
<proteinExistence type="predicted"/>
<evidence type="ECO:0000313" key="1">
    <source>
        <dbReference type="EMBL" id="KRN85616.1"/>
    </source>
</evidence>
<dbReference type="EMBL" id="LT630287">
    <property type="protein sequence ID" value="SFV40427.1"/>
    <property type="molecule type" value="Genomic_DNA"/>
</dbReference>
<reference evidence="4" key="2">
    <citation type="submission" date="2016-11" db="EMBL/GenBank/DDBJ databases">
        <authorList>
            <person name="Papadimitriou K."/>
        </authorList>
    </citation>
    <scope>NUCLEOTIDE SEQUENCE [LARGE SCALE GENOMIC DNA]</scope>
    <source>
        <strain evidence="4">ACA-DC 1533</strain>
    </source>
</reference>
<reference evidence="2" key="3">
    <citation type="submission" date="2016-11" db="EMBL/GenBank/DDBJ databases">
        <authorList>
            <person name="Jaros S."/>
            <person name="Januszkiewicz K."/>
            <person name="Wedrychowicz H."/>
        </authorList>
    </citation>
    <scope>NUCLEOTIDE SEQUENCE [LARGE SCALE GENOMIC DNA]</scope>
    <source>
        <strain evidence="2">ACA-DC 1533</strain>
    </source>
</reference>
<reference evidence="1 3" key="1">
    <citation type="journal article" date="2015" name="Genome Announc.">
        <title>Expanding the biotechnology potential of lactobacilli through comparative genomics of 213 strains and associated genera.</title>
        <authorList>
            <person name="Sun Z."/>
            <person name="Harris H.M."/>
            <person name="McCann A."/>
            <person name="Guo C."/>
            <person name="Argimon S."/>
            <person name="Zhang W."/>
            <person name="Yang X."/>
            <person name="Jeffery I.B."/>
            <person name="Cooney J.C."/>
            <person name="Kagawa T.F."/>
            <person name="Liu W."/>
            <person name="Song Y."/>
            <person name="Salvetti E."/>
            <person name="Wrobel A."/>
            <person name="Rasinkangas P."/>
            <person name="Parkhill J."/>
            <person name="Rea M.C."/>
            <person name="O'Sullivan O."/>
            <person name="Ritari J."/>
            <person name="Douillard F.P."/>
            <person name="Paul Ross R."/>
            <person name="Yang R."/>
            <person name="Briner A.E."/>
            <person name="Felis G.E."/>
            <person name="de Vos W.M."/>
            <person name="Barrangou R."/>
            <person name="Klaenhammer T.R."/>
            <person name="Caufield P.W."/>
            <person name="Cui Y."/>
            <person name="Zhang H."/>
            <person name="O'Toole P.W."/>
        </authorList>
    </citation>
    <scope>NUCLEOTIDE SEQUENCE [LARGE SCALE GENOMIC DNA]</scope>
    <source>
        <strain evidence="1 3">DSM 15353</strain>
    </source>
</reference>
<protein>
    <submittedName>
        <fullName evidence="1">Uncharacterized protein</fullName>
    </submittedName>
</protein>
<dbReference type="KEGG" id="laca:LAC1533_1007"/>
<dbReference type="AlphaFoldDB" id="A0A0R2K7V0"/>
<gene>
    <name evidence="1" type="ORF">IV43_GL000860</name>
    <name evidence="2" type="ORF">LAC1533_1007</name>
</gene>
<evidence type="ECO:0000313" key="2">
    <source>
        <dbReference type="EMBL" id="SFV40427.1"/>
    </source>
</evidence>
<dbReference type="OrthoDB" id="2318742at2"/>
<name>A0A0R2K7V0_9LACO</name>
<dbReference type="Proteomes" id="UP000190935">
    <property type="component" value="Chromosome I"/>
</dbReference>